<feature type="coiled-coil region" evidence="1">
    <location>
        <begin position="4"/>
        <end position="31"/>
    </location>
</feature>
<proteinExistence type="predicted"/>
<sequence>MGDVKETLEVMERRTNELDSMKEQLKEYMVEAFSSNMDPLQALLNTVVGKLIEKNETLKAMMIVIKAKNKATVTFLNTKIEELEESSLYANLLWERDVREGNGQLWRWSNTSVLWALRMILFYCGDVIAKLRWFSQQDTVREYVKAFSVLMLQLTNLSNNETLFFFIDLSNNKARFLQEFQRRKVDELTKTKTIVESLLELGLHKVWGCLKRSFFSVNGDDEPEKAPLNFGSVLSGVKVKKGHKRKEPIQKLGPKVEKESSWIRMMSSKSVPTMGVAKGVELQLDSWNDMRPVELLKKLPPNKEVDHKTELMPNTERLARALYQCLRQN</sequence>
<dbReference type="Proteomes" id="UP000593574">
    <property type="component" value="Unassembled WGS sequence"/>
</dbReference>
<gene>
    <name evidence="2" type="ORF">Golax_018344</name>
</gene>
<reference evidence="2 3" key="1">
    <citation type="journal article" date="2019" name="Genome Biol. Evol.">
        <title>Insights into the evolution of the New World diploid cottons (Gossypium, subgenus Houzingenia) based on genome sequencing.</title>
        <authorList>
            <person name="Grover C.E."/>
            <person name="Arick M.A. 2nd"/>
            <person name="Thrash A."/>
            <person name="Conover J.L."/>
            <person name="Sanders W.S."/>
            <person name="Peterson D.G."/>
            <person name="Frelichowski J.E."/>
            <person name="Scheffler J.A."/>
            <person name="Scheffler B.E."/>
            <person name="Wendel J.F."/>
        </authorList>
    </citation>
    <scope>NUCLEOTIDE SEQUENCE [LARGE SCALE GENOMIC DNA]</scope>
    <source>
        <strain evidence="2">4</strain>
        <tissue evidence="2">Leaf</tissue>
    </source>
</reference>
<evidence type="ECO:0000313" key="2">
    <source>
        <dbReference type="EMBL" id="MBA0706219.1"/>
    </source>
</evidence>
<name>A0A7J8Z4P4_9ROSI</name>
<keyword evidence="3" id="KW-1185">Reference proteome</keyword>
<accession>A0A7J8Z4P4</accession>
<evidence type="ECO:0000313" key="3">
    <source>
        <dbReference type="Proteomes" id="UP000593574"/>
    </source>
</evidence>
<comment type="caution">
    <text evidence="2">The sequence shown here is derived from an EMBL/GenBank/DDBJ whole genome shotgun (WGS) entry which is preliminary data.</text>
</comment>
<evidence type="ECO:0000256" key="1">
    <source>
        <dbReference type="SAM" id="Coils"/>
    </source>
</evidence>
<protein>
    <recommendedName>
        <fullName evidence="4">Retrotransposon gag domain-containing protein</fullName>
    </recommendedName>
</protein>
<dbReference type="AlphaFoldDB" id="A0A7J8Z4P4"/>
<dbReference type="EMBL" id="JABEZV010000002">
    <property type="protein sequence ID" value="MBA0706219.1"/>
    <property type="molecule type" value="Genomic_DNA"/>
</dbReference>
<organism evidence="2 3">
    <name type="scientific">Gossypium laxum</name>
    <dbReference type="NCBI Taxonomy" id="34288"/>
    <lineage>
        <taxon>Eukaryota</taxon>
        <taxon>Viridiplantae</taxon>
        <taxon>Streptophyta</taxon>
        <taxon>Embryophyta</taxon>
        <taxon>Tracheophyta</taxon>
        <taxon>Spermatophyta</taxon>
        <taxon>Magnoliopsida</taxon>
        <taxon>eudicotyledons</taxon>
        <taxon>Gunneridae</taxon>
        <taxon>Pentapetalae</taxon>
        <taxon>rosids</taxon>
        <taxon>malvids</taxon>
        <taxon>Malvales</taxon>
        <taxon>Malvaceae</taxon>
        <taxon>Malvoideae</taxon>
        <taxon>Gossypium</taxon>
    </lineage>
</organism>
<evidence type="ECO:0008006" key="4">
    <source>
        <dbReference type="Google" id="ProtNLM"/>
    </source>
</evidence>
<keyword evidence="1" id="KW-0175">Coiled coil</keyword>